<feature type="signal peptide" evidence="1">
    <location>
        <begin position="1"/>
        <end position="19"/>
    </location>
</feature>
<sequence>MRLICSFIFLCQLATKIGSKINNVCKHYDDYYTFRNNSNCWYDVAASENV</sequence>
<evidence type="ECO:0000256" key="1">
    <source>
        <dbReference type="SAM" id="SignalP"/>
    </source>
</evidence>
<evidence type="ECO:0000313" key="3">
    <source>
        <dbReference type="Proteomes" id="UP000801492"/>
    </source>
</evidence>
<feature type="chain" id="PRO_5035457903" evidence="1">
    <location>
        <begin position="20"/>
        <end position="50"/>
    </location>
</feature>
<reference evidence="2" key="1">
    <citation type="submission" date="2019-08" db="EMBL/GenBank/DDBJ databases">
        <title>The genome of the North American firefly Photinus pyralis.</title>
        <authorList>
            <consortium name="Photinus pyralis genome working group"/>
            <person name="Fallon T.R."/>
            <person name="Sander Lower S.E."/>
            <person name="Weng J.-K."/>
        </authorList>
    </citation>
    <scope>NUCLEOTIDE SEQUENCE</scope>
    <source>
        <strain evidence="2">TRF0915ILg1</strain>
        <tissue evidence="2">Whole body</tissue>
    </source>
</reference>
<feature type="non-terminal residue" evidence="2">
    <location>
        <position position="50"/>
    </location>
</feature>
<comment type="caution">
    <text evidence="2">The sequence shown here is derived from an EMBL/GenBank/DDBJ whole genome shotgun (WGS) entry which is preliminary data.</text>
</comment>
<dbReference type="EMBL" id="VTPC01003860">
    <property type="protein sequence ID" value="KAF2897912.1"/>
    <property type="molecule type" value="Genomic_DNA"/>
</dbReference>
<protein>
    <submittedName>
        <fullName evidence="2">Uncharacterized protein</fullName>
    </submittedName>
</protein>
<dbReference type="AlphaFoldDB" id="A0A8K0GDK3"/>
<keyword evidence="1" id="KW-0732">Signal</keyword>
<name>A0A8K0GDK3_IGNLU</name>
<organism evidence="2 3">
    <name type="scientific">Ignelater luminosus</name>
    <name type="common">Cucubano</name>
    <name type="synonym">Pyrophorus luminosus</name>
    <dbReference type="NCBI Taxonomy" id="2038154"/>
    <lineage>
        <taxon>Eukaryota</taxon>
        <taxon>Metazoa</taxon>
        <taxon>Ecdysozoa</taxon>
        <taxon>Arthropoda</taxon>
        <taxon>Hexapoda</taxon>
        <taxon>Insecta</taxon>
        <taxon>Pterygota</taxon>
        <taxon>Neoptera</taxon>
        <taxon>Endopterygota</taxon>
        <taxon>Coleoptera</taxon>
        <taxon>Polyphaga</taxon>
        <taxon>Elateriformia</taxon>
        <taxon>Elateroidea</taxon>
        <taxon>Elateridae</taxon>
        <taxon>Agrypninae</taxon>
        <taxon>Pyrophorini</taxon>
        <taxon>Ignelater</taxon>
    </lineage>
</organism>
<accession>A0A8K0GDK3</accession>
<gene>
    <name evidence="2" type="ORF">ILUMI_08264</name>
</gene>
<keyword evidence="3" id="KW-1185">Reference proteome</keyword>
<dbReference type="Proteomes" id="UP000801492">
    <property type="component" value="Unassembled WGS sequence"/>
</dbReference>
<proteinExistence type="predicted"/>
<evidence type="ECO:0000313" key="2">
    <source>
        <dbReference type="EMBL" id="KAF2897912.1"/>
    </source>
</evidence>